<evidence type="ECO:0000256" key="2">
    <source>
        <dbReference type="SAM" id="Phobius"/>
    </source>
</evidence>
<dbReference type="InterPro" id="IPR001683">
    <property type="entry name" value="PX_dom"/>
</dbReference>
<dbReference type="Pfam" id="PF08628">
    <property type="entry name" value="Nexin_C"/>
    <property type="match status" value="1"/>
</dbReference>
<comment type="caution">
    <text evidence="6">The sequence shown here is derived from an EMBL/GenBank/DDBJ whole genome shotgun (WGS) entry which is preliminary data.</text>
</comment>
<keyword evidence="7" id="KW-1185">Reference proteome</keyword>
<dbReference type="OrthoDB" id="5772781at2759"/>
<gene>
    <name evidence="6" type="ORF">BV898_08207</name>
</gene>
<dbReference type="SMART" id="SM00313">
    <property type="entry name" value="PXA"/>
    <property type="match status" value="1"/>
</dbReference>
<dbReference type="AlphaFoldDB" id="A0A1W0WRC6"/>
<comment type="similarity">
    <text evidence="1">Belongs to the sorting nexin family.</text>
</comment>
<dbReference type="PROSITE" id="PS50195">
    <property type="entry name" value="PX"/>
    <property type="match status" value="1"/>
</dbReference>
<evidence type="ECO:0000313" key="7">
    <source>
        <dbReference type="Proteomes" id="UP000192578"/>
    </source>
</evidence>
<evidence type="ECO:0000313" key="6">
    <source>
        <dbReference type="EMBL" id="OQV17750.1"/>
    </source>
</evidence>
<feature type="transmembrane region" description="Helical" evidence="2">
    <location>
        <begin position="30"/>
        <end position="52"/>
    </location>
</feature>
<dbReference type="GO" id="GO:0005769">
    <property type="term" value="C:early endosome"/>
    <property type="evidence" value="ECO:0007669"/>
    <property type="project" value="TreeGrafter"/>
</dbReference>
<dbReference type="Gene3D" id="3.30.1520.10">
    <property type="entry name" value="Phox-like domain"/>
    <property type="match status" value="1"/>
</dbReference>
<dbReference type="InterPro" id="IPR044926">
    <property type="entry name" value="RGS_subdomain_2"/>
</dbReference>
<dbReference type="Pfam" id="PF00787">
    <property type="entry name" value="PX"/>
    <property type="match status" value="1"/>
</dbReference>
<dbReference type="GO" id="GO:0035091">
    <property type="term" value="F:phosphatidylinositol binding"/>
    <property type="evidence" value="ECO:0007669"/>
    <property type="project" value="InterPro"/>
</dbReference>
<protein>
    <submittedName>
        <fullName evidence="6">Sorting nexin-13</fullName>
    </submittedName>
</protein>
<feature type="domain" description="PX" evidence="4">
    <location>
        <begin position="544"/>
        <end position="664"/>
    </location>
</feature>
<evidence type="ECO:0000259" key="4">
    <source>
        <dbReference type="PROSITE" id="PS50195"/>
    </source>
</evidence>
<dbReference type="InterPro" id="IPR003114">
    <property type="entry name" value="Phox_assoc"/>
</dbReference>
<accession>A0A1W0WRC6</accession>
<organism evidence="6 7">
    <name type="scientific">Hypsibius exemplaris</name>
    <name type="common">Freshwater tardigrade</name>
    <dbReference type="NCBI Taxonomy" id="2072580"/>
    <lineage>
        <taxon>Eukaryota</taxon>
        <taxon>Metazoa</taxon>
        <taxon>Ecdysozoa</taxon>
        <taxon>Tardigrada</taxon>
        <taxon>Eutardigrada</taxon>
        <taxon>Parachela</taxon>
        <taxon>Hypsibioidea</taxon>
        <taxon>Hypsibiidae</taxon>
        <taxon>Hypsibius</taxon>
    </lineage>
</organism>
<keyword evidence="2" id="KW-1133">Transmembrane helix</keyword>
<dbReference type="Gene3D" id="1.10.167.10">
    <property type="entry name" value="Regulator of G-protein Signalling 4, domain 2"/>
    <property type="match status" value="1"/>
</dbReference>
<evidence type="ECO:0000256" key="1">
    <source>
        <dbReference type="ARBA" id="ARBA00010883"/>
    </source>
</evidence>
<dbReference type="PANTHER" id="PTHR22775:SF3">
    <property type="entry name" value="SORTING NEXIN-13"/>
    <property type="match status" value="1"/>
</dbReference>
<keyword evidence="2" id="KW-0812">Transmembrane</keyword>
<dbReference type="SMART" id="SM00312">
    <property type="entry name" value="PX"/>
    <property type="match status" value="1"/>
</dbReference>
<proteinExistence type="inferred from homology"/>
<feature type="domain" description="PXA" evidence="5">
    <location>
        <begin position="98"/>
        <end position="277"/>
    </location>
</feature>
<dbReference type="EMBL" id="MTYJ01000057">
    <property type="protein sequence ID" value="OQV17750.1"/>
    <property type="molecule type" value="Genomic_DNA"/>
</dbReference>
<name>A0A1W0WRC6_HYPEX</name>
<dbReference type="Proteomes" id="UP000192578">
    <property type="component" value="Unassembled WGS sequence"/>
</dbReference>
<dbReference type="SUPFAM" id="SSF64268">
    <property type="entry name" value="PX domain"/>
    <property type="match status" value="1"/>
</dbReference>
<dbReference type="Pfam" id="PF02194">
    <property type="entry name" value="PXA"/>
    <property type="match status" value="1"/>
</dbReference>
<dbReference type="Pfam" id="PF00615">
    <property type="entry name" value="RGS"/>
    <property type="match status" value="1"/>
</dbReference>
<sequence>MELAHFIRGTTGAMIGFFLLRLFGFNFFSLLWLLLYSIPLFLLGFVYAASVYGTSHVQKHRLPLLVFNAKEFFQRRFWFIDQRTRLLPGKLDRRLTGCNQVDEQLQEILHFIFRDYIFSWYSQYFREDAEFPHLLRSELHNFIVDFSALCKDINWLQFCTEDIVNEFATHVRLYRQASTVRDGDLTTEQIFFQLEEKEIGYSREAVCIDWITEKDYFLQLSHQLIYMHGSHRSFECLPYRELAKEVLATQVFQALIKHICDPDYINQTIIWLCCTPDNIVIDNESFIHILRSSSNLHELRALDSMLTTEIAIQRAKDTGGSPSEEVKARLNSLTFIHNLLDHRIRFVASGSSDDSRSQHSLDSATSYNDYARMVPVKKLTMDEVLDNSLALSFLMNYMESKSGTPLIHFYLTCAGFRASAEQLLEEYRKTKTQNRLDLLRTQGLAIINHYFSNQTQYEISMDDEILLKRARRLLTQDIPSAEAFMEMQNKIYGIIRDNYFTAFEQSDKYWKMLWELNLLRPMEEDEKHPSDGDQENKTPTASRLTANVVSTVDSRDQFTRKNFTNYCIEVTAQYPDGRGSMWTVYRRYMEFHDLHVQIEKRFPNLTGLNFPGKKINNMAGEVLSRRKQELHLYLQTLLFEDVLKNNDGLAEMMFNFLALKKYEMSRNEVERKLDSVVHPVLSSVRSMTNAVRSVPQNVAKLSDTLRDGFMNLLSIESGSGSPSSMRDDSDLNENIPLRIMMVLMDEIFDLKNTTQFWLRSQVITILKGTLKAVYGDKINKMIVDYVDDLTSTKEIAKALGALKHALWPGGMAPDPVAPRDERAKYAARVCAKSVLLTLTTEQLQATMGSQTVKRGALRSFDMLQHSALNRRLFYVILECVMSTLYEKYPMKKWFVAFHSKQKLPKRRDATPSGSISSRE</sequence>
<dbReference type="SUPFAM" id="SSF48097">
    <property type="entry name" value="Regulator of G-protein signaling, RGS"/>
    <property type="match status" value="1"/>
</dbReference>
<keyword evidence="2" id="KW-0472">Membrane</keyword>
<dbReference type="InterPro" id="IPR016137">
    <property type="entry name" value="RGS"/>
</dbReference>
<evidence type="ECO:0000259" key="3">
    <source>
        <dbReference type="PROSITE" id="PS50132"/>
    </source>
</evidence>
<dbReference type="PANTHER" id="PTHR22775">
    <property type="entry name" value="SORTING NEXIN"/>
    <property type="match status" value="1"/>
</dbReference>
<dbReference type="InterPro" id="IPR013937">
    <property type="entry name" value="Sorting_nexin_C"/>
</dbReference>
<dbReference type="InterPro" id="IPR036305">
    <property type="entry name" value="RGS_sf"/>
</dbReference>
<feature type="domain" description="RGS" evidence="3">
    <location>
        <begin position="380"/>
        <end position="513"/>
    </location>
</feature>
<dbReference type="SMART" id="SM00315">
    <property type="entry name" value="RGS"/>
    <property type="match status" value="1"/>
</dbReference>
<dbReference type="PROSITE" id="PS50132">
    <property type="entry name" value="RGS"/>
    <property type="match status" value="1"/>
</dbReference>
<evidence type="ECO:0000259" key="5">
    <source>
        <dbReference type="PROSITE" id="PS51207"/>
    </source>
</evidence>
<dbReference type="PROSITE" id="PS51207">
    <property type="entry name" value="PXA"/>
    <property type="match status" value="1"/>
</dbReference>
<reference evidence="7" key="1">
    <citation type="submission" date="2017-01" db="EMBL/GenBank/DDBJ databases">
        <title>Comparative genomics of anhydrobiosis in the tardigrade Hypsibius dujardini.</title>
        <authorList>
            <person name="Yoshida Y."/>
            <person name="Koutsovoulos G."/>
            <person name="Laetsch D."/>
            <person name="Stevens L."/>
            <person name="Kumar S."/>
            <person name="Horikawa D."/>
            <person name="Ishino K."/>
            <person name="Komine S."/>
            <person name="Tomita M."/>
            <person name="Blaxter M."/>
            <person name="Arakawa K."/>
        </authorList>
    </citation>
    <scope>NUCLEOTIDE SEQUENCE [LARGE SCALE GENOMIC DNA]</scope>
    <source>
        <strain evidence="7">Z151</strain>
    </source>
</reference>
<dbReference type="InterPro" id="IPR036871">
    <property type="entry name" value="PX_dom_sf"/>
</dbReference>
<feature type="transmembrane region" description="Helical" evidence="2">
    <location>
        <begin position="6"/>
        <end position="23"/>
    </location>
</feature>